<sequence>MAMEDTVRDTLTQECVQAVFEGFEVMSIVEQQAFLSELPQEETVTAKLFYTVWINTKS</sequence>
<protein>
    <submittedName>
        <fullName evidence="1">Uncharacterized protein</fullName>
    </submittedName>
</protein>
<dbReference type="EMBL" id="JBHULR010000003">
    <property type="protein sequence ID" value="MFD2547148.1"/>
    <property type="molecule type" value="Genomic_DNA"/>
</dbReference>
<dbReference type="RefSeq" id="WP_380901626.1">
    <property type="nucleotide sequence ID" value="NZ_JBHUEG010000007.1"/>
</dbReference>
<gene>
    <name evidence="1" type="ORF">ACFSR5_05750</name>
</gene>
<dbReference type="Proteomes" id="UP001597545">
    <property type="component" value="Unassembled WGS sequence"/>
</dbReference>
<accession>A0ABW5KFD6</accession>
<organism evidence="1 2">
    <name type="scientific">Sphingobacterium suaedae</name>
    <dbReference type="NCBI Taxonomy" id="1686402"/>
    <lineage>
        <taxon>Bacteria</taxon>
        <taxon>Pseudomonadati</taxon>
        <taxon>Bacteroidota</taxon>
        <taxon>Sphingobacteriia</taxon>
        <taxon>Sphingobacteriales</taxon>
        <taxon>Sphingobacteriaceae</taxon>
        <taxon>Sphingobacterium</taxon>
    </lineage>
</organism>
<reference evidence="2" key="1">
    <citation type="journal article" date="2019" name="Int. J. Syst. Evol. Microbiol.">
        <title>The Global Catalogue of Microorganisms (GCM) 10K type strain sequencing project: providing services to taxonomists for standard genome sequencing and annotation.</title>
        <authorList>
            <consortium name="The Broad Institute Genomics Platform"/>
            <consortium name="The Broad Institute Genome Sequencing Center for Infectious Disease"/>
            <person name="Wu L."/>
            <person name="Ma J."/>
        </authorList>
    </citation>
    <scope>NUCLEOTIDE SEQUENCE [LARGE SCALE GENOMIC DNA]</scope>
    <source>
        <strain evidence="2">KCTC 42662</strain>
    </source>
</reference>
<proteinExistence type="predicted"/>
<keyword evidence="2" id="KW-1185">Reference proteome</keyword>
<evidence type="ECO:0000313" key="2">
    <source>
        <dbReference type="Proteomes" id="UP001597545"/>
    </source>
</evidence>
<evidence type="ECO:0000313" key="1">
    <source>
        <dbReference type="EMBL" id="MFD2547148.1"/>
    </source>
</evidence>
<name>A0ABW5KFD6_9SPHI</name>
<comment type="caution">
    <text evidence="1">The sequence shown here is derived from an EMBL/GenBank/DDBJ whole genome shotgun (WGS) entry which is preliminary data.</text>
</comment>